<keyword evidence="3" id="KW-1185">Reference proteome</keyword>
<comment type="caution">
    <text evidence="2">The sequence shown here is derived from an EMBL/GenBank/DDBJ whole genome shotgun (WGS) entry which is preliminary data.</text>
</comment>
<dbReference type="Proteomes" id="UP001160148">
    <property type="component" value="Unassembled WGS sequence"/>
</dbReference>
<accession>A0AAV0WUZ2</accession>
<feature type="region of interest" description="Disordered" evidence="1">
    <location>
        <begin position="85"/>
        <end position="108"/>
    </location>
</feature>
<evidence type="ECO:0000256" key="1">
    <source>
        <dbReference type="SAM" id="MobiDB-lite"/>
    </source>
</evidence>
<protein>
    <submittedName>
        <fullName evidence="2">Uncharacterized protein</fullName>
    </submittedName>
</protein>
<dbReference type="EMBL" id="CARXXK010000002">
    <property type="protein sequence ID" value="CAI6359276.1"/>
    <property type="molecule type" value="Genomic_DNA"/>
</dbReference>
<gene>
    <name evidence="2" type="ORF">MEUPH1_LOCUS14704</name>
</gene>
<organism evidence="2 3">
    <name type="scientific">Macrosiphum euphorbiae</name>
    <name type="common">potato aphid</name>
    <dbReference type="NCBI Taxonomy" id="13131"/>
    <lineage>
        <taxon>Eukaryota</taxon>
        <taxon>Metazoa</taxon>
        <taxon>Ecdysozoa</taxon>
        <taxon>Arthropoda</taxon>
        <taxon>Hexapoda</taxon>
        <taxon>Insecta</taxon>
        <taxon>Pterygota</taxon>
        <taxon>Neoptera</taxon>
        <taxon>Paraneoptera</taxon>
        <taxon>Hemiptera</taxon>
        <taxon>Sternorrhyncha</taxon>
        <taxon>Aphidomorpha</taxon>
        <taxon>Aphidoidea</taxon>
        <taxon>Aphididae</taxon>
        <taxon>Macrosiphini</taxon>
        <taxon>Macrosiphum</taxon>
    </lineage>
</organism>
<name>A0AAV0WUZ2_9HEMI</name>
<evidence type="ECO:0000313" key="3">
    <source>
        <dbReference type="Proteomes" id="UP001160148"/>
    </source>
</evidence>
<evidence type="ECO:0000313" key="2">
    <source>
        <dbReference type="EMBL" id="CAI6359276.1"/>
    </source>
</evidence>
<sequence length="224" mass="24267">MNTQHKNKDGTGTKALETLDPTGVGELATQVVINSSVNVSWETDRKHMVNNDTDMDNGHCYAVPLRLRGGDGDDDDTEMTNATVVSGDMGTASGSQKRGPPSLGSPSGQAIKQLKTAAKQPGELDDLIGWLEQTIFQEKDKRKLGVQSAEKRLGKLSRLRTIAHAITHENSKLAGEVKGKEDAQRECLTVFINKFDAKNAEVNSLTNELDNLKSARAAPSQARR</sequence>
<reference evidence="2 3" key="1">
    <citation type="submission" date="2023-01" db="EMBL/GenBank/DDBJ databases">
        <authorList>
            <person name="Whitehead M."/>
        </authorList>
    </citation>
    <scope>NUCLEOTIDE SEQUENCE [LARGE SCALE GENOMIC DNA]</scope>
</reference>
<proteinExistence type="predicted"/>
<dbReference type="AlphaFoldDB" id="A0AAV0WUZ2"/>